<dbReference type="PROSITE" id="PS51123">
    <property type="entry name" value="OMPA_2"/>
    <property type="match status" value="1"/>
</dbReference>
<name>A0A2N0ZK69_9BACI</name>
<dbReference type="EMBL" id="PISD01000010">
    <property type="protein sequence ID" value="PKG29919.1"/>
    <property type="molecule type" value="Genomic_DNA"/>
</dbReference>
<dbReference type="Pfam" id="PF00691">
    <property type="entry name" value="OmpA"/>
    <property type="match status" value="1"/>
</dbReference>
<evidence type="ECO:0000256" key="3">
    <source>
        <dbReference type="ARBA" id="ARBA00022475"/>
    </source>
</evidence>
<dbReference type="InterPro" id="IPR036737">
    <property type="entry name" value="OmpA-like_sf"/>
</dbReference>
<dbReference type="NCBIfam" id="NF005831">
    <property type="entry name" value="PRK07734.1"/>
    <property type="match status" value="1"/>
</dbReference>
<dbReference type="Proteomes" id="UP000233343">
    <property type="component" value="Unassembled WGS sequence"/>
</dbReference>
<reference evidence="10 11" key="1">
    <citation type="journal article" date="2010" name="Int. J. Syst. Evol. Microbiol.">
        <title>Bacillus horneckiae sp. nov., isolated from a spacecraft-assembly clean room.</title>
        <authorList>
            <person name="Vaishampayan P."/>
            <person name="Probst A."/>
            <person name="Krishnamurthi S."/>
            <person name="Ghosh S."/>
            <person name="Osman S."/>
            <person name="McDowall A."/>
            <person name="Ruckmani A."/>
            <person name="Mayilraj S."/>
            <person name="Venkateswaran K."/>
        </authorList>
    </citation>
    <scope>NUCLEOTIDE SEQUENCE [LARGE SCALE GENOMIC DNA]</scope>
    <source>
        <strain evidence="11">1PO1SC</strain>
    </source>
</reference>
<keyword evidence="10" id="KW-0969">Cilium</keyword>
<evidence type="ECO:0000256" key="8">
    <source>
        <dbReference type="SAM" id="Phobius"/>
    </source>
</evidence>
<dbReference type="GO" id="GO:0005886">
    <property type="term" value="C:plasma membrane"/>
    <property type="evidence" value="ECO:0007669"/>
    <property type="project" value="UniProtKB-SubCell"/>
</dbReference>
<dbReference type="PANTHER" id="PTHR30329:SF21">
    <property type="entry name" value="LIPOPROTEIN YIAD-RELATED"/>
    <property type="match status" value="1"/>
</dbReference>
<evidence type="ECO:0000256" key="5">
    <source>
        <dbReference type="ARBA" id="ARBA00022989"/>
    </source>
</evidence>
<evidence type="ECO:0000313" key="11">
    <source>
        <dbReference type="Proteomes" id="UP000233343"/>
    </source>
</evidence>
<dbReference type="SUPFAM" id="SSF103088">
    <property type="entry name" value="OmpA-like"/>
    <property type="match status" value="1"/>
</dbReference>
<dbReference type="Pfam" id="PF13677">
    <property type="entry name" value="MotB_plug"/>
    <property type="match status" value="1"/>
</dbReference>
<organism evidence="10 11">
    <name type="scientific">Cytobacillus horneckiae</name>
    <dbReference type="NCBI Taxonomy" id="549687"/>
    <lineage>
        <taxon>Bacteria</taxon>
        <taxon>Bacillati</taxon>
        <taxon>Bacillota</taxon>
        <taxon>Bacilli</taxon>
        <taxon>Bacillales</taxon>
        <taxon>Bacillaceae</taxon>
        <taxon>Cytobacillus</taxon>
    </lineage>
</organism>
<evidence type="ECO:0000313" key="10">
    <source>
        <dbReference type="EMBL" id="PKG29919.1"/>
    </source>
</evidence>
<dbReference type="RefSeq" id="WP_066195241.1">
    <property type="nucleotide sequence ID" value="NZ_JARMMB010000040.1"/>
</dbReference>
<accession>A0A2N0ZK69</accession>
<evidence type="ECO:0000256" key="7">
    <source>
        <dbReference type="PROSITE-ProRule" id="PRU00473"/>
    </source>
</evidence>
<evidence type="ECO:0000256" key="2">
    <source>
        <dbReference type="ARBA" id="ARBA00008914"/>
    </source>
</evidence>
<dbReference type="PANTHER" id="PTHR30329">
    <property type="entry name" value="STATOR ELEMENT OF FLAGELLAR MOTOR COMPLEX"/>
    <property type="match status" value="1"/>
</dbReference>
<keyword evidence="5 8" id="KW-1133">Transmembrane helix</keyword>
<evidence type="ECO:0000256" key="4">
    <source>
        <dbReference type="ARBA" id="ARBA00022692"/>
    </source>
</evidence>
<dbReference type="InterPro" id="IPR050330">
    <property type="entry name" value="Bact_OuterMem_StrucFunc"/>
</dbReference>
<feature type="transmembrane region" description="Helical" evidence="8">
    <location>
        <begin position="20"/>
        <end position="42"/>
    </location>
</feature>
<evidence type="ECO:0000259" key="9">
    <source>
        <dbReference type="PROSITE" id="PS51123"/>
    </source>
</evidence>
<evidence type="ECO:0000256" key="6">
    <source>
        <dbReference type="ARBA" id="ARBA00023136"/>
    </source>
</evidence>
<sequence>MSKRRKRNDHEEHVDESWLLPYADLLTLLVALFIVLFAMSSVDAQKFQQLSRAFNEVFSGGSAVMDFPSTMPEGQREPVEKQSIPNEFFDEAKDQEELKELQNKVNRYINDKSLNDKLESELTSEGLLVTIRDNVLFASGSADVRKADLHIAREISDLLVINPPRNIIISGHTDNVPIRNSSFSSNWELSVMRAVNFMKVLLENESLNPAWFSAKGFGEFQPTADNNTAEGRELNRRVEILILPRVEE</sequence>
<comment type="caution">
    <text evidence="10">The sequence shown here is derived from an EMBL/GenBank/DDBJ whole genome shotgun (WGS) entry which is preliminary data.</text>
</comment>
<comment type="similarity">
    <text evidence="2">Belongs to the MotB family.</text>
</comment>
<keyword evidence="3" id="KW-1003">Cell membrane</keyword>
<protein>
    <submittedName>
        <fullName evidence="10">Flagellar motor protein MotB</fullName>
    </submittedName>
</protein>
<dbReference type="CDD" id="cd07185">
    <property type="entry name" value="OmpA_C-like"/>
    <property type="match status" value="1"/>
</dbReference>
<comment type="subcellular location">
    <subcellularLocation>
        <location evidence="1">Cell membrane</location>
        <topology evidence="1">Single-pass membrane protein</topology>
    </subcellularLocation>
</comment>
<proteinExistence type="inferred from homology"/>
<keyword evidence="10" id="KW-0282">Flagellum</keyword>
<dbReference type="Gene3D" id="3.30.1330.60">
    <property type="entry name" value="OmpA-like domain"/>
    <property type="match status" value="1"/>
</dbReference>
<keyword evidence="6 7" id="KW-0472">Membrane</keyword>
<dbReference type="AlphaFoldDB" id="A0A2N0ZK69"/>
<feature type="domain" description="OmpA-like" evidence="9">
    <location>
        <begin position="124"/>
        <end position="246"/>
    </location>
</feature>
<keyword evidence="10" id="KW-0966">Cell projection</keyword>
<dbReference type="InterPro" id="IPR025713">
    <property type="entry name" value="MotB-like_N_dom"/>
</dbReference>
<keyword evidence="11" id="KW-1185">Reference proteome</keyword>
<keyword evidence="4 8" id="KW-0812">Transmembrane</keyword>
<evidence type="ECO:0000256" key="1">
    <source>
        <dbReference type="ARBA" id="ARBA00004162"/>
    </source>
</evidence>
<dbReference type="InterPro" id="IPR006665">
    <property type="entry name" value="OmpA-like"/>
</dbReference>
<gene>
    <name evidence="10" type="ORF">CWS20_05980</name>
</gene>